<keyword evidence="5 8" id="KW-0812">Transmembrane</keyword>
<evidence type="ECO:0000256" key="7">
    <source>
        <dbReference type="ARBA" id="ARBA00023136"/>
    </source>
</evidence>
<name>A0A951PE88_9CYAN</name>
<dbReference type="Pfam" id="PF13231">
    <property type="entry name" value="PMT_2"/>
    <property type="match status" value="1"/>
</dbReference>
<feature type="transmembrane region" description="Helical" evidence="8">
    <location>
        <begin position="20"/>
        <end position="37"/>
    </location>
</feature>
<dbReference type="InterPro" id="IPR050297">
    <property type="entry name" value="LipidA_mod_glycosyltrf_83"/>
</dbReference>
<gene>
    <name evidence="10" type="ORF">KME07_20055</name>
</gene>
<evidence type="ECO:0000256" key="8">
    <source>
        <dbReference type="SAM" id="Phobius"/>
    </source>
</evidence>
<dbReference type="GO" id="GO:0009103">
    <property type="term" value="P:lipopolysaccharide biosynthetic process"/>
    <property type="evidence" value="ECO:0007669"/>
    <property type="project" value="UniProtKB-ARBA"/>
</dbReference>
<dbReference type="GO" id="GO:0016763">
    <property type="term" value="F:pentosyltransferase activity"/>
    <property type="evidence" value="ECO:0007669"/>
    <property type="project" value="TreeGrafter"/>
</dbReference>
<feature type="transmembrane region" description="Helical" evidence="8">
    <location>
        <begin position="94"/>
        <end position="115"/>
    </location>
</feature>
<feature type="transmembrane region" description="Helical" evidence="8">
    <location>
        <begin position="174"/>
        <end position="198"/>
    </location>
</feature>
<dbReference type="PANTHER" id="PTHR33908">
    <property type="entry name" value="MANNOSYLTRANSFERASE YKCB-RELATED"/>
    <property type="match status" value="1"/>
</dbReference>
<feature type="transmembrane region" description="Helical" evidence="8">
    <location>
        <begin position="359"/>
        <end position="377"/>
    </location>
</feature>
<keyword evidence="7 8" id="KW-0472">Membrane</keyword>
<comment type="caution">
    <text evidence="10">The sequence shown here is derived from an EMBL/GenBank/DDBJ whole genome shotgun (WGS) entry which is preliminary data.</text>
</comment>
<feature type="transmembrane region" description="Helical" evidence="8">
    <location>
        <begin position="121"/>
        <end position="139"/>
    </location>
</feature>
<feature type="domain" description="Glycosyltransferase RgtA/B/C/D-like" evidence="9">
    <location>
        <begin position="75"/>
        <end position="230"/>
    </location>
</feature>
<comment type="subcellular location">
    <subcellularLocation>
        <location evidence="1">Cell membrane</location>
        <topology evidence="1">Multi-pass membrane protein</topology>
    </subcellularLocation>
</comment>
<dbReference type="Proteomes" id="UP000707356">
    <property type="component" value="Unassembled WGS sequence"/>
</dbReference>
<evidence type="ECO:0000313" key="10">
    <source>
        <dbReference type="EMBL" id="MBW4467727.1"/>
    </source>
</evidence>
<protein>
    <submittedName>
        <fullName evidence="10">Glycosyltransferase family 39 protein</fullName>
    </submittedName>
</protein>
<reference evidence="10" key="1">
    <citation type="submission" date="2021-05" db="EMBL/GenBank/DDBJ databases">
        <authorList>
            <person name="Pietrasiak N."/>
            <person name="Ward R."/>
            <person name="Stajich J.E."/>
            <person name="Kurbessoian T."/>
        </authorList>
    </citation>
    <scope>NUCLEOTIDE SEQUENCE</scope>
    <source>
        <strain evidence="10">GSE-TBD4-15B</strain>
    </source>
</reference>
<feature type="transmembrane region" description="Helical" evidence="8">
    <location>
        <begin position="330"/>
        <end position="352"/>
    </location>
</feature>
<feature type="transmembrane region" description="Helical" evidence="8">
    <location>
        <begin position="219"/>
        <end position="241"/>
    </location>
</feature>
<evidence type="ECO:0000256" key="1">
    <source>
        <dbReference type="ARBA" id="ARBA00004651"/>
    </source>
</evidence>
<dbReference type="InterPro" id="IPR038731">
    <property type="entry name" value="RgtA/B/C-like"/>
</dbReference>
<dbReference type="PANTHER" id="PTHR33908:SF11">
    <property type="entry name" value="MEMBRANE PROTEIN"/>
    <property type="match status" value="1"/>
</dbReference>
<keyword evidence="6 8" id="KW-1133">Transmembrane helix</keyword>
<dbReference type="GO" id="GO:0005886">
    <property type="term" value="C:plasma membrane"/>
    <property type="evidence" value="ECO:0007669"/>
    <property type="project" value="UniProtKB-SubCell"/>
</dbReference>
<evidence type="ECO:0000256" key="4">
    <source>
        <dbReference type="ARBA" id="ARBA00022679"/>
    </source>
</evidence>
<keyword evidence="2" id="KW-1003">Cell membrane</keyword>
<proteinExistence type="predicted"/>
<organism evidence="10 11">
    <name type="scientific">Pegethrix bostrychoides GSE-TBD4-15B</name>
    <dbReference type="NCBI Taxonomy" id="2839662"/>
    <lineage>
        <taxon>Bacteria</taxon>
        <taxon>Bacillati</taxon>
        <taxon>Cyanobacteriota</taxon>
        <taxon>Cyanophyceae</taxon>
        <taxon>Oculatellales</taxon>
        <taxon>Oculatellaceae</taxon>
        <taxon>Pegethrix</taxon>
    </lineage>
</organism>
<evidence type="ECO:0000313" key="11">
    <source>
        <dbReference type="Proteomes" id="UP000707356"/>
    </source>
</evidence>
<feature type="transmembrane region" description="Helical" evidence="8">
    <location>
        <begin position="303"/>
        <end position="324"/>
    </location>
</feature>
<evidence type="ECO:0000259" key="9">
    <source>
        <dbReference type="Pfam" id="PF13231"/>
    </source>
</evidence>
<keyword evidence="3" id="KW-0328">Glycosyltransferase</keyword>
<dbReference type="AlphaFoldDB" id="A0A951PE88"/>
<feature type="transmembrane region" description="Helical" evidence="8">
    <location>
        <begin position="151"/>
        <end position="168"/>
    </location>
</feature>
<evidence type="ECO:0000256" key="6">
    <source>
        <dbReference type="ARBA" id="ARBA00022989"/>
    </source>
</evidence>
<accession>A0A951PE88</accession>
<reference evidence="10" key="2">
    <citation type="journal article" date="2022" name="Microbiol. Resour. Announc.">
        <title>Metagenome Sequencing to Explore Phylogenomics of Terrestrial Cyanobacteria.</title>
        <authorList>
            <person name="Ward R.D."/>
            <person name="Stajich J.E."/>
            <person name="Johansen J.R."/>
            <person name="Huntemann M."/>
            <person name="Clum A."/>
            <person name="Foster B."/>
            <person name="Foster B."/>
            <person name="Roux S."/>
            <person name="Palaniappan K."/>
            <person name="Varghese N."/>
            <person name="Mukherjee S."/>
            <person name="Reddy T.B.K."/>
            <person name="Daum C."/>
            <person name="Copeland A."/>
            <person name="Chen I.A."/>
            <person name="Ivanova N.N."/>
            <person name="Kyrpides N.C."/>
            <person name="Shapiro N."/>
            <person name="Eloe-Fadrosh E.A."/>
            <person name="Pietrasiak N."/>
        </authorList>
    </citation>
    <scope>NUCLEOTIDE SEQUENCE</scope>
    <source>
        <strain evidence="10">GSE-TBD4-15B</strain>
    </source>
</reference>
<evidence type="ECO:0000256" key="3">
    <source>
        <dbReference type="ARBA" id="ARBA00022676"/>
    </source>
</evidence>
<keyword evidence="4" id="KW-0808">Transferase</keyword>
<evidence type="ECO:0000256" key="2">
    <source>
        <dbReference type="ARBA" id="ARBA00022475"/>
    </source>
</evidence>
<sequence>MLSESTVVSAPKPLKQQHLFQVLAVLGILFGVLVRLVQYLHRRSLWEDEANLALNIVNRSYLELLQPLDYNQAAPPLFLWIEKAAVQVFGNSEYALRLFPFICGILALVGFYQLAKRYTTALAAPIAVILFACLKYILYYGNEVKQYSSDLMVSVTLCLLLIPLRHQILNRRQLLGLGLLGAAFIWLSHPAIFVMAGIEVGYFLVATRPQRRDILVNRLPLYLIWLISFAALYALTIQGTLENQTLAESWIERYPRSPLDLVWLFDAFGRFFYNPLGFLGVADGIAILPFALGCIAYYRRDRLLLLAILAPIVTTLIAACLKQYPFRERLVIFLTPLAILIIAQGIASLFTLSKQWRKPGFFVGILLLFALVTPPFLRSGRLMIYPTEVEEMRPVLAYVKSQQQPSDRLYVYRSGLNQFIYYAPTLGYAADQYKLGKSLLAEGGGKKLQSKQGVKQFKREVKSLQGESRVWFVFCRASEVEEQAFLSTIASLGGQQLDQVHQTGAMAYLYQMNVD</sequence>
<evidence type="ECO:0000256" key="5">
    <source>
        <dbReference type="ARBA" id="ARBA00022692"/>
    </source>
</evidence>
<dbReference type="EMBL" id="JAHHHV010000080">
    <property type="protein sequence ID" value="MBW4467727.1"/>
    <property type="molecule type" value="Genomic_DNA"/>
</dbReference>
<feature type="transmembrane region" description="Helical" evidence="8">
    <location>
        <begin position="271"/>
        <end position="296"/>
    </location>
</feature>